<organism evidence="1">
    <name type="scientific">Brassica napus</name>
    <name type="common">Rape</name>
    <dbReference type="NCBI Taxonomy" id="3708"/>
    <lineage>
        <taxon>Eukaryota</taxon>
        <taxon>Viridiplantae</taxon>
        <taxon>Streptophyta</taxon>
        <taxon>Embryophyta</taxon>
        <taxon>Tracheophyta</taxon>
        <taxon>Spermatophyta</taxon>
        <taxon>Magnoliopsida</taxon>
        <taxon>eudicotyledons</taxon>
        <taxon>Gunneridae</taxon>
        <taxon>Pentapetalae</taxon>
        <taxon>rosids</taxon>
        <taxon>malvids</taxon>
        <taxon>Brassicales</taxon>
        <taxon>Brassicaceae</taxon>
        <taxon>Brassiceae</taxon>
        <taxon>Brassica</taxon>
    </lineage>
</organism>
<gene>
    <name evidence="1" type="ORF">DARMORV10_A01P19760.1</name>
</gene>
<evidence type="ECO:0000313" key="1">
    <source>
        <dbReference type="EMBL" id="CAF2150506.1"/>
    </source>
</evidence>
<sequence>MTSLNQDTQTESGRKKIIHIKRMQHDLFQVSRSFTPNPPCYCGNRYYIGSGVKEINGYTKILSGLLILFSKSLIFRPGTGYRVSETPIPPSRQR</sequence>
<dbReference type="EMBL" id="HG994355">
    <property type="protein sequence ID" value="CAF2150506.1"/>
    <property type="molecule type" value="Genomic_DNA"/>
</dbReference>
<name>A0A816XUW2_BRANA</name>
<accession>A0A816XUW2</accession>
<proteinExistence type="predicted"/>
<protein>
    <submittedName>
        <fullName evidence="1">(rape) hypothetical protein</fullName>
    </submittedName>
</protein>
<dbReference type="Proteomes" id="UP001295469">
    <property type="component" value="Chromosome A01"/>
</dbReference>
<reference evidence="1" key="1">
    <citation type="submission" date="2021-01" db="EMBL/GenBank/DDBJ databases">
        <authorList>
            <consortium name="Genoscope - CEA"/>
            <person name="William W."/>
        </authorList>
    </citation>
    <scope>NUCLEOTIDE SEQUENCE</scope>
</reference>
<dbReference type="AlphaFoldDB" id="A0A816XUW2"/>